<dbReference type="CDD" id="cd00397">
    <property type="entry name" value="DNA_BRE_C"/>
    <property type="match status" value="1"/>
</dbReference>
<evidence type="ECO:0000259" key="6">
    <source>
        <dbReference type="PROSITE" id="PS51900"/>
    </source>
</evidence>
<dbReference type="Gene3D" id="1.10.150.130">
    <property type="match status" value="1"/>
</dbReference>
<dbReference type="InterPro" id="IPR011010">
    <property type="entry name" value="DNA_brk_join_enz"/>
</dbReference>
<dbReference type="InterPro" id="IPR010998">
    <property type="entry name" value="Integrase_recombinase_N"/>
</dbReference>
<keyword evidence="2 4" id="KW-0238">DNA-binding</keyword>
<dbReference type="SUPFAM" id="SSF56349">
    <property type="entry name" value="DNA breaking-rejoining enzymes"/>
    <property type="match status" value="1"/>
</dbReference>
<proteinExistence type="predicted"/>
<name>A0A8J7RJY0_METVO</name>
<protein>
    <submittedName>
        <fullName evidence="7">Integrase/recombinase XerD</fullName>
    </submittedName>
</protein>
<dbReference type="AlphaFoldDB" id="A0A8J7RJY0"/>
<dbReference type="InterPro" id="IPR044068">
    <property type="entry name" value="CB"/>
</dbReference>
<dbReference type="InterPro" id="IPR050090">
    <property type="entry name" value="Tyrosine_recombinase_XerCD"/>
</dbReference>
<evidence type="ECO:0000313" key="8">
    <source>
        <dbReference type="Proteomes" id="UP000740329"/>
    </source>
</evidence>
<accession>A0A8J7RJY0</accession>
<evidence type="ECO:0000256" key="1">
    <source>
        <dbReference type="ARBA" id="ARBA00022908"/>
    </source>
</evidence>
<dbReference type="Pfam" id="PF13495">
    <property type="entry name" value="Phage_int_SAM_4"/>
    <property type="match status" value="1"/>
</dbReference>
<dbReference type="GO" id="GO:0003677">
    <property type="term" value="F:DNA binding"/>
    <property type="evidence" value="ECO:0007669"/>
    <property type="project" value="UniProtKB-UniRule"/>
</dbReference>
<keyword evidence="3" id="KW-0233">DNA recombination</keyword>
<sequence>MDEEKLYNLFENNKEEEQFKLNIDKYLSYYAKERKFDGRKSTTIKNDLTKIKVFLIFIQDNIGKNLEDLTYTDFVEFFLYLQEDRKVSRNTQVRYFNVIKVFFRINRLDSMDEFIKDSKERKRFKKIEERHYDVCTKDEYNKIIKQILRKTSSTTRFRNALFIKLLWETAARIGELASVKIKDVNLSQNSIRLTNTKGYEERTVIFSDDSKELMISVLDIKKRDKERPLFESNYNNELCKHTIHTAFTEAIEILKKDGFIEESKRIVIHSLRHGRISELLNTFPLDVVKEYAGHKSVKTTMIYAHSKERLESVYTEIKKTL</sequence>
<dbReference type="RefSeq" id="WP_209591779.1">
    <property type="nucleotide sequence ID" value="NZ_JAGGMV010000015.1"/>
</dbReference>
<evidence type="ECO:0000256" key="3">
    <source>
        <dbReference type="ARBA" id="ARBA00023172"/>
    </source>
</evidence>
<dbReference type="PROSITE" id="PS51900">
    <property type="entry name" value="CB"/>
    <property type="match status" value="1"/>
</dbReference>
<dbReference type="PANTHER" id="PTHR30349:SF41">
    <property type="entry name" value="INTEGRASE_RECOMBINASE PROTEIN MJ0367-RELATED"/>
    <property type="match status" value="1"/>
</dbReference>
<dbReference type="Gene3D" id="1.10.443.10">
    <property type="entry name" value="Intergrase catalytic core"/>
    <property type="match status" value="1"/>
</dbReference>
<organism evidence="7 8">
    <name type="scientific">Methanococcus voltae</name>
    <dbReference type="NCBI Taxonomy" id="2188"/>
    <lineage>
        <taxon>Archaea</taxon>
        <taxon>Methanobacteriati</taxon>
        <taxon>Methanobacteriota</taxon>
        <taxon>Methanomada group</taxon>
        <taxon>Methanococci</taxon>
        <taxon>Methanococcales</taxon>
        <taxon>Methanococcaceae</taxon>
        <taxon>Methanococcus</taxon>
    </lineage>
</organism>
<keyword evidence="1" id="KW-0229">DNA integration</keyword>
<dbReference type="Pfam" id="PF00589">
    <property type="entry name" value="Phage_integrase"/>
    <property type="match status" value="1"/>
</dbReference>
<dbReference type="PANTHER" id="PTHR30349">
    <property type="entry name" value="PHAGE INTEGRASE-RELATED"/>
    <property type="match status" value="1"/>
</dbReference>
<dbReference type="InterPro" id="IPR013762">
    <property type="entry name" value="Integrase-like_cat_sf"/>
</dbReference>
<comment type="caution">
    <text evidence="7">The sequence shown here is derived from an EMBL/GenBank/DDBJ whole genome shotgun (WGS) entry which is preliminary data.</text>
</comment>
<dbReference type="PROSITE" id="PS51898">
    <property type="entry name" value="TYR_RECOMBINASE"/>
    <property type="match status" value="1"/>
</dbReference>
<evidence type="ECO:0000256" key="2">
    <source>
        <dbReference type="ARBA" id="ARBA00023125"/>
    </source>
</evidence>
<feature type="domain" description="Tyr recombinase" evidence="5">
    <location>
        <begin position="130"/>
        <end position="315"/>
    </location>
</feature>
<dbReference type="EMBL" id="JAGGMV010000015">
    <property type="protein sequence ID" value="MBP2202271.1"/>
    <property type="molecule type" value="Genomic_DNA"/>
</dbReference>
<reference evidence="7" key="1">
    <citation type="submission" date="2021-03" db="EMBL/GenBank/DDBJ databases">
        <title>Genomic Encyclopedia of Type Strains, Phase IV (KMG-V): Genome sequencing to study the core and pangenomes of soil and plant-associated prokaryotes.</title>
        <authorList>
            <person name="Whitman W."/>
        </authorList>
    </citation>
    <scope>NUCLEOTIDE SEQUENCE</scope>
    <source>
        <strain evidence="7">C4</strain>
    </source>
</reference>
<gene>
    <name evidence="7" type="ORF">J3E07_001713</name>
</gene>
<dbReference type="Proteomes" id="UP000740329">
    <property type="component" value="Unassembled WGS sequence"/>
</dbReference>
<evidence type="ECO:0000259" key="5">
    <source>
        <dbReference type="PROSITE" id="PS51898"/>
    </source>
</evidence>
<evidence type="ECO:0000313" key="7">
    <source>
        <dbReference type="EMBL" id="MBP2202271.1"/>
    </source>
</evidence>
<dbReference type="InterPro" id="IPR004107">
    <property type="entry name" value="Integrase_SAM-like_N"/>
</dbReference>
<dbReference type="GO" id="GO:0015074">
    <property type="term" value="P:DNA integration"/>
    <property type="evidence" value="ECO:0007669"/>
    <property type="project" value="UniProtKB-KW"/>
</dbReference>
<evidence type="ECO:0000256" key="4">
    <source>
        <dbReference type="PROSITE-ProRule" id="PRU01248"/>
    </source>
</evidence>
<dbReference type="InterPro" id="IPR002104">
    <property type="entry name" value="Integrase_catalytic"/>
</dbReference>
<feature type="domain" description="Core-binding (CB)" evidence="6">
    <location>
        <begin position="17"/>
        <end position="107"/>
    </location>
</feature>
<dbReference type="GO" id="GO:0006310">
    <property type="term" value="P:DNA recombination"/>
    <property type="evidence" value="ECO:0007669"/>
    <property type="project" value="UniProtKB-KW"/>
</dbReference>